<evidence type="ECO:0000256" key="1">
    <source>
        <dbReference type="ARBA" id="ARBA00008791"/>
    </source>
</evidence>
<dbReference type="Pfam" id="PF00582">
    <property type="entry name" value="Usp"/>
    <property type="match status" value="1"/>
</dbReference>
<keyword evidence="2" id="KW-0963">Cytoplasm</keyword>
<comment type="subcellular location">
    <subcellularLocation>
        <location evidence="2">Cytoplasm</location>
    </subcellularLocation>
</comment>
<dbReference type="PANTHER" id="PTHR46268:SF8">
    <property type="entry name" value="UNIVERSAL STRESS PROTEIN SLL1388"/>
    <property type="match status" value="1"/>
</dbReference>
<comment type="caution">
    <text evidence="4">The sequence shown here is derived from an EMBL/GenBank/DDBJ whole genome shotgun (WGS) entry which is preliminary data.</text>
</comment>
<evidence type="ECO:0000256" key="2">
    <source>
        <dbReference type="PIRNR" id="PIRNR006276"/>
    </source>
</evidence>
<evidence type="ECO:0000313" key="5">
    <source>
        <dbReference type="Proteomes" id="UP000235025"/>
    </source>
</evidence>
<accession>A0A2N6KKD8</accession>
<dbReference type="InterPro" id="IPR006016">
    <property type="entry name" value="UspA"/>
</dbReference>
<name>A0A2N6KKD8_9CYAN</name>
<reference evidence="4 5" key="1">
    <citation type="submission" date="2017-07" db="EMBL/GenBank/DDBJ databases">
        <title>Genomes of Fischerella (Mastigocladus) sp. strains.</title>
        <authorList>
            <person name="Miller S.R."/>
        </authorList>
    </citation>
    <scope>NUCLEOTIDE SEQUENCE [LARGE SCALE GENOMIC DNA]</scope>
    <source>
        <strain evidence="4 5">CCMEE 5268</strain>
    </source>
</reference>
<sequence>MFQRILVALDNSETSQHVFEEALSIAKVTHARLMLLHVLSDLEIGYPNVKNRDEHLDKWEEYSKKGLELLQTRQNIATYTGVNTGFTQIPGSAPSTICKLAKSWKADLIVVGHQKMSPLKELVRGSVSNYVMHYAPCSVLTIQSKHQSTVLNRSAQPSLLISPSS</sequence>
<dbReference type="Proteomes" id="UP000235025">
    <property type="component" value="Unassembled WGS sequence"/>
</dbReference>
<dbReference type="PANTHER" id="PTHR46268">
    <property type="entry name" value="STRESS RESPONSE PROTEIN NHAX"/>
    <property type="match status" value="1"/>
</dbReference>
<dbReference type="AlphaFoldDB" id="A0A2N6KKD8"/>
<evidence type="ECO:0000259" key="3">
    <source>
        <dbReference type="Pfam" id="PF00582"/>
    </source>
</evidence>
<comment type="similarity">
    <text evidence="1 2">Belongs to the universal stress protein A family.</text>
</comment>
<dbReference type="InterPro" id="IPR006015">
    <property type="entry name" value="Universal_stress_UspA"/>
</dbReference>
<feature type="domain" description="UspA" evidence="3">
    <location>
        <begin position="1"/>
        <end position="142"/>
    </location>
</feature>
<dbReference type="RefSeq" id="WP_102171646.1">
    <property type="nucleotide sequence ID" value="NZ_NMQA01000048.1"/>
</dbReference>
<dbReference type="PRINTS" id="PR01438">
    <property type="entry name" value="UNVRSLSTRESS"/>
</dbReference>
<evidence type="ECO:0000313" key="4">
    <source>
        <dbReference type="EMBL" id="PMB00126.1"/>
    </source>
</evidence>
<dbReference type="GO" id="GO:0005737">
    <property type="term" value="C:cytoplasm"/>
    <property type="evidence" value="ECO:0007669"/>
    <property type="project" value="UniProtKB-SubCell"/>
</dbReference>
<organism evidence="4 5">
    <name type="scientific">Fischerella thermalis CCMEE 5268</name>
    <dbReference type="NCBI Taxonomy" id="2019662"/>
    <lineage>
        <taxon>Bacteria</taxon>
        <taxon>Bacillati</taxon>
        <taxon>Cyanobacteriota</taxon>
        <taxon>Cyanophyceae</taxon>
        <taxon>Nostocales</taxon>
        <taxon>Hapalosiphonaceae</taxon>
        <taxon>Fischerella</taxon>
    </lineage>
</organism>
<dbReference type="SUPFAM" id="SSF52402">
    <property type="entry name" value="Adenine nucleotide alpha hydrolases-like"/>
    <property type="match status" value="1"/>
</dbReference>
<dbReference type="InterPro" id="IPR014729">
    <property type="entry name" value="Rossmann-like_a/b/a_fold"/>
</dbReference>
<dbReference type="Gene3D" id="3.40.50.620">
    <property type="entry name" value="HUPs"/>
    <property type="match status" value="1"/>
</dbReference>
<dbReference type="EMBL" id="NMQA01000048">
    <property type="protein sequence ID" value="PMB00126.1"/>
    <property type="molecule type" value="Genomic_DNA"/>
</dbReference>
<proteinExistence type="inferred from homology"/>
<gene>
    <name evidence="4" type="ORF">CEN50_04560</name>
</gene>
<dbReference type="PIRSF" id="PIRSF006276">
    <property type="entry name" value="UspA"/>
    <property type="match status" value="1"/>
</dbReference>
<dbReference type="CDD" id="cd00293">
    <property type="entry name" value="USP-like"/>
    <property type="match status" value="1"/>
</dbReference>
<protein>
    <recommendedName>
        <fullName evidence="2">Universal stress protein</fullName>
    </recommendedName>
</protein>